<dbReference type="PANTHER" id="PTHR30024">
    <property type="entry name" value="ALIPHATIC SULFONATES-BINDING PROTEIN-RELATED"/>
    <property type="match status" value="1"/>
</dbReference>
<keyword evidence="6" id="KW-0067">ATP-binding</keyword>
<keyword evidence="4" id="KW-0997">Cell inner membrane</keyword>
<dbReference type="RefSeq" id="WP_091974877.1">
    <property type="nucleotide sequence ID" value="NZ_FOPM01000030.1"/>
</dbReference>
<keyword evidence="2" id="KW-0813">Transport</keyword>
<evidence type="ECO:0000313" key="7">
    <source>
        <dbReference type="Proteomes" id="UP000199229"/>
    </source>
</evidence>
<dbReference type="PANTHER" id="PTHR30024:SF43">
    <property type="entry name" value="BLL4572 PROTEIN"/>
    <property type="match status" value="1"/>
</dbReference>
<keyword evidence="7" id="KW-1185">Reference proteome</keyword>
<dbReference type="STRING" id="582675.SAMN05192565_13013"/>
<proteinExistence type="predicted"/>
<organism evidence="6 7">
    <name type="scientific">Methylobacterium gossipiicola</name>
    <dbReference type="NCBI Taxonomy" id="582675"/>
    <lineage>
        <taxon>Bacteria</taxon>
        <taxon>Pseudomonadati</taxon>
        <taxon>Pseudomonadota</taxon>
        <taxon>Alphaproteobacteria</taxon>
        <taxon>Hyphomicrobiales</taxon>
        <taxon>Methylobacteriaceae</taxon>
        <taxon>Methylobacterium</taxon>
    </lineage>
</organism>
<dbReference type="CDD" id="cd13553">
    <property type="entry name" value="PBP2_NrtA_CpmA_like"/>
    <property type="match status" value="1"/>
</dbReference>
<evidence type="ECO:0000256" key="1">
    <source>
        <dbReference type="ARBA" id="ARBA00004308"/>
    </source>
</evidence>
<dbReference type="Pfam" id="PF13379">
    <property type="entry name" value="NMT1_2"/>
    <property type="match status" value="1"/>
</dbReference>
<gene>
    <name evidence="6" type="ORF">SAMN05192565_13013</name>
</gene>
<comment type="subcellular location">
    <subcellularLocation>
        <location evidence="1">Endomembrane system</location>
    </subcellularLocation>
</comment>
<keyword evidence="3" id="KW-1003">Cell membrane</keyword>
<dbReference type="AlphaFoldDB" id="A0A1I2X0W4"/>
<evidence type="ECO:0000313" key="6">
    <source>
        <dbReference type="EMBL" id="SFH07082.1"/>
    </source>
</evidence>
<dbReference type="Proteomes" id="UP000199229">
    <property type="component" value="Unassembled WGS sequence"/>
</dbReference>
<protein>
    <submittedName>
        <fullName evidence="6">NitT/TauT family transport system ATP-binding protein</fullName>
    </submittedName>
</protein>
<evidence type="ECO:0000256" key="4">
    <source>
        <dbReference type="ARBA" id="ARBA00022519"/>
    </source>
</evidence>
<name>A0A1I2X0W4_9HYPH</name>
<dbReference type="GO" id="GO:0005524">
    <property type="term" value="F:ATP binding"/>
    <property type="evidence" value="ECO:0007669"/>
    <property type="project" value="UniProtKB-KW"/>
</dbReference>
<dbReference type="GO" id="GO:0012505">
    <property type="term" value="C:endomembrane system"/>
    <property type="evidence" value="ECO:0007669"/>
    <property type="project" value="UniProtKB-SubCell"/>
</dbReference>
<evidence type="ECO:0000256" key="3">
    <source>
        <dbReference type="ARBA" id="ARBA00022475"/>
    </source>
</evidence>
<evidence type="ECO:0000256" key="5">
    <source>
        <dbReference type="ARBA" id="ARBA00023136"/>
    </source>
</evidence>
<dbReference type="EMBL" id="FOPM01000030">
    <property type="protein sequence ID" value="SFH07082.1"/>
    <property type="molecule type" value="Genomic_DNA"/>
</dbReference>
<accession>A0A1I2X0W4</accession>
<sequence length="343" mass="36104">MRLALGYVPLVDAAPLVVAVEGGFAAAEGLCVDLVRESSWATLRDKLALGLLDGAHMLAPLAIASVLGISGPETRLAVPLALNLNGNAITVSRDLWAEMAPGDEDLDAVASAFGRVARERAQRERPLTLGTVHPFSSHTYQLRLFAARGGLDLDAAIRMVVIPPPRIAEALQAGHIDGFCAGTPWNSLAVDEGYGRIAAFGCELAPDCPEKVLALPPYAAAASGALVRAVSLAGRWCADPRNHDELARLLAGPDHLDIAPGLVRGALAGTVAVDSDGTRRDAANFVTFGADIERPRPSHVDWLLDRMAAAAQIILTPALTERARALYRPDLYDAAWGEGTVSP</sequence>
<dbReference type="Gene3D" id="3.40.190.10">
    <property type="entry name" value="Periplasmic binding protein-like II"/>
    <property type="match status" value="2"/>
</dbReference>
<reference evidence="7" key="1">
    <citation type="submission" date="2016-10" db="EMBL/GenBank/DDBJ databases">
        <authorList>
            <person name="Varghese N."/>
            <person name="Submissions S."/>
        </authorList>
    </citation>
    <scope>NUCLEOTIDE SEQUENCE [LARGE SCALE GENOMIC DNA]</scope>
    <source>
        <strain evidence="7">Gh-105</strain>
    </source>
</reference>
<dbReference type="OrthoDB" id="570524at2"/>
<dbReference type="SUPFAM" id="SSF53850">
    <property type="entry name" value="Periplasmic binding protein-like II"/>
    <property type="match status" value="1"/>
</dbReference>
<keyword evidence="5" id="KW-0472">Membrane</keyword>
<evidence type="ECO:0000256" key="2">
    <source>
        <dbReference type="ARBA" id="ARBA00022448"/>
    </source>
</evidence>
<keyword evidence="6" id="KW-0547">Nucleotide-binding</keyword>
<dbReference type="InterPro" id="IPR044527">
    <property type="entry name" value="NrtA/CpmA_ABC-bd_dom"/>
</dbReference>